<keyword evidence="7" id="KW-0812">Transmembrane</keyword>
<evidence type="ECO:0000259" key="8">
    <source>
        <dbReference type="PROSITE" id="PS51379"/>
    </source>
</evidence>
<dbReference type="PROSITE" id="PS51379">
    <property type="entry name" value="4FE4S_FER_2"/>
    <property type="match status" value="1"/>
</dbReference>
<dbReference type="InterPro" id="IPR032879">
    <property type="entry name" value="FixG_C"/>
</dbReference>
<dbReference type="InterPro" id="IPR017896">
    <property type="entry name" value="4Fe4S_Fe-S-bd"/>
</dbReference>
<evidence type="ECO:0000256" key="4">
    <source>
        <dbReference type="ARBA" id="ARBA00022982"/>
    </source>
</evidence>
<keyword evidence="5" id="KW-0408">Iron</keyword>
<feature type="domain" description="4Fe-4S ferredoxin-type" evidence="8">
    <location>
        <begin position="265"/>
        <end position="294"/>
    </location>
</feature>
<dbReference type="NCBIfam" id="TIGR02745">
    <property type="entry name" value="ccoG_rdxA_fixG"/>
    <property type="match status" value="1"/>
</dbReference>
<feature type="transmembrane region" description="Helical" evidence="7">
    <location>
        <begin position="345"/>
        <end position="367"/>
    </location>
</feature>
<reference evidence="9" key="1">
    <citation type="submission" date="2016-10" db="EMBL/GenBank/DDBJ databases">
        <authorList>
            <person name="de Groot N.N."/>
        </authorList>
    </citation>
    <scope>NUCLEOTIDE SEQUENCE</scope>
</reference>
<evidence type="ECO:0000313" key="9">
    <source>
        <dbReference type="EMBL" id="SFV78695.1"/>
    </source>
</evidence>
<keyword evidence="7" id="KW-1133">Transmembrane helix</keyword>
<dbReference type="InterPro" id="IPR013783">
    <property type="entry name" value="Ig-like_fold"/>
</dbReference>
<evidence type="ECO:0000256" key="6">
    <source>
        <dbReference type="ARBA" id="ARBA00023014"/>
    </source>
</evidence>
<feature type="transmembrane region" description="Helical" evidence="7">
    <location>
        <begin position="172"/>
        <end position="191"/>
    </location>
</feature>
<evidence type="ECO:0000256" key="5">
    <source>
        <dbReference type="ARBA" id="ARBA00023004"/>
    </source>
</evidence>
<dbReference type="PANTHER" id="PTHR30176">
    <property type="entry name" value="FERREDOXIN-TYPE PROTEIN NAPH"/>
    <property type="match status" value="1"/>
</dbReference>
<keyword evidence="7" id="KW-0472">Membrane</keyword>
<evidence type="ECO:0000256" key="7">
    <source>
        <dbReference type="SAM" id="Phobius"/>
    </source>
</evidence>
<dbReference type="InterPro" id="IPR051684">
    <property type="entry name" value="Electron_Trans/Redox"/>
</dbReference>
<name>A0A1W1DCP4_9ZZZZ</name>
<gene>
    <name evidence="9" type="ORF">MNB_SUP05-11-568</name>
</gene>
<dbReference type="PROSITE" id="PS00198">
    <property type="entry name" value="4FE4S_FER_1"/>
    <property type="match status" value="1"/>
</dbReference>
<feature type="transmembrane region" description="Helical" evidence="7">
    <location>
        <begin position="203"/>
        <end position="220"/>
    </location>
</feature>
<dbReference type="GO" id="GO:0005886">
    <property type="term" value="C:plasma membrane"/>
    <property type="evidence" value="ECO:0007669"/>
    <property type="project" value="TreeGrafter"/>
</dbReference>
<sequence>MMLRIDSMLNVREMSKDNIQIDNLYTEGEQWVQNLGEKTVHAKRMGGKFRLLKWFGTLVWLPFFIGPYITWNGQQAILFDIEKRQYHLFDVTIFPQDLWMLTMVLLFLAILLAAMTTVLGRVFCGYFCFQTVWTDMFTKVEEFFEGPPVKRRKLEVAPWDLTKIRIKISKHVVWLAIAFLSGVTWMLYFGVSWSDYFDGSASSTTLSITAAISLGAYTFAGHMREQTCLWICPYARIQGAMVDKQTIMPTYDHYRGEQRGKLSKGQYTQGQGDCIDCHQCVAVCPTGVDIRKGQEYGCITCGLCIDACDSVMTKVGKATGLIRYTSLDEMKFNKPFVALYKRPRVIVYSTILVLALSVLGAGLFSLAPMDLKVLHDRQPLFVQLSDGSIRNKYELKIMNKTHGSMLVDVNFKSEIAHLTSQRQHRNITILSGNVKSVYVYLKAFERDVGDNSAVVFVVTGKDAMLEYESSFFTPKSMR</sequence>
<organism evidence="9">
    <name type="scientific">hydrothermal vent metagenome</name>
    <dbReference type="NCBI Taxonomy" id="652676"/>
    <lineage>
        <taxon>unclassified sequences</taxon>
        <taxon>metagenomes</taxon>
        <taxon>ecological metagenomes</taxon>
    </lineage>
</organism>
<keyword evidence="6" id="KW-0411">Iron-sulfur</keyword>
<keyword evidence="3" id="KW-0479">Metal-binding</keyword>
<dbReference type="Pfam" id="PF13746">
    <property type="entry name" value="Fer4_18"/>
    <property type="match status" value="1"/>
</dbReference>
<feature type="transmembrane region" description="Helical" evidence="7">
    <location>
        <begin position="98"/>
        <end position="129"/>
    </location>
</feature>
<dbReference type="InterPro" id="IPR017900">
    <property type="entry name" value="4Fe4S_Fe_S_CS"/>
</dbReference>
<dbReference type="Gene3D" id="3.30.70.20">
    <property type="match status" value="1"/>
</dbReference>
<dbReference type="GO" id="GO:0051539">
    <property type="term" value="F:4 iron, 4 sulfur cluster binding"/>
    <property type="evidence" value="ECO:0007669"/>
    <property type="project" value="UniProtKB-KW"/>
</dbReference>
<accession>A0A1W1DCP4</accession>
<dbReference type="Gene3D" id="2.60.40.10">
    <property type="entry name" value="Immunoglobulins"/>
    <property type="match status" value="1"/>
</dbReference>
<dbReference type="InterPro" id="IPR014116">
    <property type="entry name" value="Cyt_c_oxidase_cbb3_FixG"/>
</dbReference>
<dbReference type="PANTHER" id="PTHR30176:SF3">
    <property type="entry name" value="FERREDOXIN-TYPE PROTEIN NAPH"/>
    <property type="match status" value="1"/>
</dbReference>
<keyword evidence="1" id="KW-0813">Transport</keyword>
<dbReference type="EMBL" id="FPHS01000006">
    <property type="protein sequence ID" value="SFV78695.1"/>
    <property type="molecule type" value="Genomic_DNA"/>
</dbReference>
<dbReference type="AlphaFoldDB" id="A0A1W1DCP4"/>
<feature type="transmembrane region" description="Helical" evidence="7">
    <location>
        <begin position="51"/>
        <end position="69"/>
    </location>
</feature>
<keyword evidence="4" id="KW-0249">Electron transport</keyword>
<dbReference type="Pfam" id="PF11614">
    <property type="entry name" value="FixG_C"/>
    <property type="match status" value="1"/>
</dbReference>
<keyword evidence="2" id="KW-0004">4Fe-4S</keyword>
<protein>
    <submittedName>
        <fullName evidence="9">Type cbb3 cytochrome oxidase biogenesis protein CcoG, involved in Cu oxidation</fullName>
    </submittedName>
</protein>
<dbReference type="GO" id="GO:0046872">
    <property type="term" value="F:metal ion binding"/>
    <property type="evidence" value="ECO:0007669"/>
    <property type="project" value="UniProtKB-KW"/>
</dbReference>
<evidence type="ECO:0000256" key="2">
    <source>
        <dbReference type="ARBA" id="ARBA00022485"/>
    </source>
</evidence>
<evidence type="ECO:0000256" key="1">
    <source>
        <dbReference type="ARBA" id="ARBA00022448"/>
    </source>
</evidence>
<evidence type="ECO:0000256" key="3">
    <source>
        <dbReference type="ARBA" id="ARBA00022723"/>
    </source>
</evidence>
<proteinExistence type="predicted"/>
<dbReference type="SUPFAM" id="SSF54862">
    <property type="entry name" value="4Fe-4S ferredoxins"/>
    <property type="match status" value="1"/>
</dbReference>
<dbReference type="Pfam" id="PF12801">
    <property type="entry name" value="Fer4_5"/>
    <property type="match status" value="1"/>
</dbReference>